<gene>
    <name evidence="1" type="ORF">GOP47_0015895</name>
</gene>
<proteinExistence type="predicted"/>
<name>A0A9D4ZC19_ADICA</name>
<accession>A0A9D4ZC19</accession>
<evidence type="ECO:0000313" key="2">
    <source>
        <dbReference type="Proteomes" id="UP000886520"/>
    </source>
</evidence>
<dbReference type="EMBL" id="JABFUD020000015">
    <property type="protein sequence ID" value="KAI5069594.1"/>
    <property type="molecule type" value="Genomic_DNA"/>
</dbReference>
<dbReference type="AlphaFoldDB" id="A0A9D4ZC19"/>
<comment type="caution">
    <text evidence="1">The sequence shown here is derived from an EMBL/GenBank/DDBJ whole genome shotgun (WGS) entry which is preliminary data.</text>
</comment>
<protein>
    <submittedName>
        <fullName evidence="1">Uncharacterized protein</fullName>
    </submittedName>
</protein>
<reference evidence="1" key="1">
    <citation type="submission" date="2021-01" db="EMBL/GenBank/DDBJ databases">
        <title>Adiantum capillus-veneris genome.</title>
        <authorList>
            <person name="Fang Y."/>
            <person name="Liao Q."/>
        </authorList>
    </citation>
    <scope>NUCLEOTIDE SEQUENCE</scope>
    <source>
        <strain evidence="1">H3</strain>
        <tissue evidence="1">Leaf</tissue>
    </source>
</reference>
<keyword evidence="2" id="KW-1185">Reference proteome</keyword>
<evidence type="ECO:0000313" key="1">
    <source>
        <dbReference type="EMBL" id="KAI5069594.1"/>
    </source>
</evidence>
<organism evidence="1 2">
    <name type="scientific">Adiantum capillus-veneris</name>
    <name type="common">Maidenhair fern</name>
    <dbReference type="NCBI Taxonomy" id="13818"/>
    <lineage>
        <taxon>Eukaryota</taxon>
        <taxon>Viridiplantae</taxon>
        <taxon>Streptophyta</taxon>
        <taxon>Embryophyta</taxon>
        <taxon>Tracheophyta</taxon>
        <taxon>Polypodiopsida</taxon>
        <taxon>Polypodiidae</taxon>
        <taxon>Polypodiales</taxon>
        <taxon>Pteridineae</taxon>
        <taxon>Pteridaceae</taxon>
        <taxon>Vittarioideae</taxon>
        <taxon>Adiantum</taxon>
    </lineage>
</organism>
<sequence>MPPLLCRSHNQRHVDCAPLHHQQPTRLHRFYVKNLATALHHHELRTTWRWAYDLFYSVQRHGIRLAKFIRRKPSTPDRDLQQINVITNFPNHHGDKRRQCPLRLDQ</sequence>
<dbReference type="Proteomes" id="UP000886520">
    <property type="component" value="Chromosome 15"/>
</dbReference>